<dbReference type="Pfam" id="PF02798">
    <property type="entry name" value="GST_N"/>
    <property type="match status" value="1"/>
</dbReference>
<dbReference type="GO" id="GO:0004364">
    <property type="term" value="F:glutathione transferase activity"/>
    <property type="evidence" value="ECO:0007669"/>
    <property type="project" value="UniProtKB-EC"/>
</dbReference>
<dbReference type="InterPro" id="IPR010987">
    <property type="entry name" value="Glutathione-S-Trfase_C-like"/>
</dbReference>
<proteinExistence type="evidence at transcript level"/>
<dbReference type="AlphaFoldDB" id="A0A6F9DDG1"/>
<dbReference type="PANTHER" id="PTHR11571:SF222">
    <property type="entry name" value="GLUTATHIONE TRANSFERASE"/>
    <property type="match status" value="1"/>
</dbReference>
<keyword evidence="6 11" id="KW-0808">Transferase</keyword>
<evidence type="ECO:0000256" key="5">
    <source>
        <dbReference type="ARBA" id="ARBA00012452"/>
    </source>
</evidence>
<dbReference type="GO" id="GO:0006749">
    <property type="term" value="P:glutathione metabolic process"/>
    <property type="evidence" value="ECO:0007669"/>
    <property type="project" value="TreeGrafter"/>
</dbReference>
<comment type="similarity">
    <text evidence="2">Belongs to the GST superfamily. Mu family.</text>
</comment>
<dbReference type="Gene3D" id="3.40.30.10">
    <property type="entry name" value="Glutaredoxin"/>
    <property type="match status" value="1"/>
</dbReference>
<dbReference type="InterPro" id="IPR004046">
    <property type="entry name" value="GST_C"/>
</dbReference>
<dbReference type="InterPro" id="IPR040079">
    <property type="entry name" value="Glutathione_S-Trfase"/>
</dbReference>
<dbReference type="InterPro" id="IPR004045">
    <property type="entry name" value="Glutathione_S-Trfase_N"/>
</dbReference>
<dbReference type="FunFam" id="1.20.1050.10:FF:000020">
    <property type="entry name" value="Glutathione S-transferase P 1"/>
    <property type="match status" value="1"/>
</dbReference>
<evidence type="ECO:0000259" key="9">
    <source>
        <dbReference type="PROSITE" id="PS50404"/>
    </source>
</evidence>
<dbReference type="EC" id="2.5.1.18" evidence="5"/>
<dbReference type="InterPro" id="IPR003081">
    <property type="entry name" value="GST_mu"/>
</dbReference>
<comment type="function">
    <text evidence="1">Conjugation of reduced glutathione to a wide number of exogenous and endogenous hydrophobic electrophiles.</text>
</comment>
<sequence>MSLPILAYWDIRCLGEPIRLMFEYLELKYVNKIYPTGDAPTYERKEWQHDKATLGFDFPNVPYLIDGDIKLSESWAIMRYIARKQSTLTATTEEQEINCDMLQGVIEDFRYRFISLTYYSTTENFEANKKQFHLRLLKDLQRFGLFLGTNKWLIGKDLMFVDFALCEALDQIKLLFPRFLDDCPQNIHDYYNNFMTLPTIKAYRSSPRFQKLPINSKYSYWGGKTTLD</sequence>
<name>A0A6F9DDG1_9ASCI</name>
<reference evidence="11" key="1">
    <citation type="submission" date="2020-04" db="EMBL/GenBank/DDBJ databases">
        <authorList>
            <person name="Neveu A P."/>
        </authorList>
    </citation>
    <scope>NUCLEOTIDE SEQUENCE</scope>
    <source>
        <tissue evidence="11">Whole embryo</tissue>
    </source>
</reference>
<accession>A0A6F9DDG1</accession>
<protein>
    <recommendedName>
        <fullName evidence="5">glutathione transferase</fullName>
        <ecNumber evidence="5">2.5.1.18</ecNumber>
    </recommendedName>
    <alternativeName>
        <fullName evidence="7">GST class-pi</fullName>
    </alternativeName>
</protein>
<evidence type="ECO:0000256" key="1">
    <source>
        <dbReference type="ARBA" id="ARBA00003701"/>
    </source>
</evidence>
<evidence type="ECO:0000256" key="4">
    <source>
        <dbReference type="ARBA" id="ARBA00011738"/>
    </source>
</evidence>
<dbReference type="InterPro" id="IPR036249">
    <property type="entry name" value="Thioredoxin-like_sf"/>
</dbReference>
<evidence type="ECO:0000256" key="3">
    <source>
        <dbReference type="ARBA" id="ARBA00007297"/>
    </source>
</evidence>
<comment type="catalytic activity">
    <reaction evidence="8">
        <text>RX + glutathione = an S-substituted glutathione + a halide anion + H(+)</text>
        <dbReference type="Rhea" id="RHEA:16437"/>
        <dbReference type="ChEBI" id="CHEBI:15378"/>
        <dbReference type="ChEBI" id="CHEBI:16042"/>
        <dbReference type="ChEBI" id="CHEBI:17792"/>
        <dbReference type="ChEBI" id="CHEBI:57925"/>
        <dbReference type="ChEBI" id="CHEBI:90779"/>
        <dbReference type="EC" id="2.5.1.18"/>
    </reaction>
</comment>
<dbReference type="PRINTS" id="PR01267">
    <property type="entry name" value="GSTRNSFRASEM"/>
</dbReference>
<dbReference type="SFLD" id="SFLDG01205">
    <property type="entry name" value="AMPS.1"/>
    <property type="match status" value="1"/>
</dbReference>
<comment type="subunit">
    <text evidence="4">Homodimer.</text>
</comment>
<feature type="domain" description="GST C-terminal" evidence="10">
    <location>
        <begin position="92"/>
        <end position="214"/>
    </location>
</feature>
<dbReference type="InterPro" id="IPR050213">
    <property type="entry name" value="GST_superfamily"/>
</dbReference>
<dbReference type="InterPro" id="IPR036282">
    <property type="entry name" value="Glutathione-S-Trfase_C_sf"/>
</dbReference>
<evidence type="ECO:0000313" key="11">
    <source>
        <dbReference type="EMBL" id="CAB3251128.1"/>
    </source>
</evidence>
<dbReference type="SUPFAM" id="SSF52833">
    <property type="entry name" value="Thioredoxin-like"/>
    <property type="match status" value="1"/>
</dbReference>
<dbReference type="CDD" id="cd03075">
    <property type="entry name" value="GST_N_Mu"/>
    <property type="match status" value="1"/>
</dbReference>
<evidence type="ECO:0000256" key="8">
    <source>
        <dbReference type="ARBA" id="ARBA00047960"/>
    </source>
</evidence>
<evidence type="ECO:0000256" key="7">
    <source>
        <dbReference type="ARBA" id="ARBA00032759"/>
    </source>
</evidence>
<dbReference type="Pfam" id="PF14497">
    <property type="entry name" value="GST_C_3"/>
    <property type="match status" value="1"/>
</dbReference>
<evidence type="ECO:0000256" key="2">
    <source>
        <dbReference type="ARBA" id="ARBA00005861"/>
    </source>
</evidence>
<feature type="domain" description="GST N-terminal" evidence="9">
    <location>
        <begin position="2"/>
        <end position="89"/>
    </location>
</feature>
<organism evidence="11">
    <name type="scientific">Phallusia mammillata</name>
    <dbReference type="NCBI Taxonomy" id="59560"/>
    <lineage>
        <taxon>Eukaryota</taxon>
        <taxon>Metazoa</taxon>
        <taxon>Chordata</taxon>
        <taxon>Tunicata</taxon>
        <taxon>Ascidiacea</taxon>
        <taxon>Phlebobranchia</taxon>
        <taxon>Ascidiidae</taxon>
        <taxon>Phallusia</taxon>
    </lineage>
</organism>
<dbReference type="PROSITE" id="PS50405">
    <property type="entry name" value="GST_CTER"/>
    <property type="match status" value="1"/>
</dbReference>
<dbReference type="Gene3D" id="1.20.1050.10">
    <property type="match status" value="1"/>
</dbReference>
<dbReference type="SFLD" id="SFLDS00019">
    <property type="entry name" value="Glutathione_Transferase_(cytos"/>
    <property type="match status" value="1"/>
</dbReference>
<gene>
    <name evidence="11" type="primary">Gstm2</name>
</gene>
<dbReference type="SUPFAM" id="SSF47616">
    <property type="entry name" value="GST C-terminal domain-like"/>
    <property type="match status" value="1"/>
</dbReference>
<evidence type="ECO:0000256" key="6">
    <source>
        <dbReference type="ARBA" id="ARBA00022679"/>
    </source>
</evidence>
<dbReference type="PANTHER" id="PTHR11571">
    <property type="entry name" value="GLUTATHIONE S-TRANSFERASE"/>
    <property type="match status" value="1"/>
</dbReference>
<dbReference type="GO" id="GO:0042802">
    <property type="term" value="F:identical protein binding"/>
    <property type="evidence" value="ECO:0007669"/>
    <property type="project" value="UniProtKB-ARBA"/>
</dbReference>
<dbReference type="EMBL" id="LR785615">
    <property type="protein sequence ID" value="CAB3251128.1"/>
    <property type="molecule type" value="mRNA"/>
</dbReference>
<dbReference type="PROSITE" id="PS50404">
    <property type="entry name" value="GST_NTER"/>
    <property type="match status" value="1"/>
</dbReference>
<comment type="similarity">
    <text evidence="3">Belongs to the GST superfamily. Pi family.</text>
</comment>
<dbReference type="SFLD" id="SFLDG00363">
    <property type="entry name" value="AMPS_(cytGST):_Alpha-__Mu-__Pi"/>
    <property type="match status" value="1"/>
</dbReference>
<evidence type="ECO:0000259" key="10">
    <source>
        <dbReference type="PROSITE" id="PS50405"/>
    </source>
</evidence>